<organism evidence="1">
    <name type="scientific">Salmonella enterica I</name>
    <dbReference type="NCBI Taxonomy" id="59201"/>
    <lineage>
        <taxon>Bacteria</taxon>
        <taxon>Pseudomonadati</taxon>
        <taxon>Pseudomonadota</taxon>
        <taxon>Gammaproteobacteria</taxon>
        <taxon>Enterobacterales</taxon>
        <taxon>Enterobacteriaceae</taxon>
        <taxon>Salmonella</taxon>
    </lineage>
</organism>
<comment type="caution">
    <text evidence="1">The sequence shown here is derived from an EMBL/GenBank/DDBJ whole genome shotgun (WGS) entry which is preliminary data.</text>
</comment>
<gene>
    <name evidence="1" type="ORF">DSF98_15650</name>
</gene>
<sequence>MAERKITTSDYFIHLFIRELFTYGDKASFVRIIKRCYEDKNNKGIDCFTELLTSVVAYFAKSANATEVFLYCIDLIADNEKLEHPELLIHELQQMDTRKESFFQIENLPPGAISALNSAISLYAIGMINSADNLVKIGIWLLISELFGDYQIDYAFDEISKRVIAEHQREKASKPRNPYYNEVMQVIQLTWEKYPKASPTGLRRKLFLHYHEHVCENTLGRWIKDSGLQPPKPDKYSSFELVHPQ</sequence>
<dbReference type="AlphaFoldDB" id="A0A3V2NW43"/>
<evidence type="ECO:0000313" key="1">
    <source>
        <dbReference type="EMBL" id="EAA7254112.1"/>
    </source>
</evidence>
<dbReference type="Proteomes" id="UP000839682">
    <property type="component" value="Unassembled WGS sequence"/>
</dbReference>
<protein>
    <submittedName>
        <fullName evidence="1">Uncharacterized protein</fullName>
    </submittedName>
</protein>
<accession>A0A3V2NW43</accession>
<dbReference type="EMBL" id="AAACIV010000013">
    <property type="protein sequence ID" value="EAA7254112.1"/>
    <property type="molecule type" value="Genomic_DNA"/>
</dbReference>
<name>A0A3V2NW43_SALET</name>
<proteinExistence type="predicted"/>
<reference evidence="1" key="1">
    <citation type="submission" date="2018-07" db="EMBL/GenBank/DDBJ databases">
        <authorList>
            <person name="Ashton P.M."/>
            <person name="Dallman T."/>
            <person name="Nair S."/>
            <person name="De Pinna E."/>
            <person name="Peters T."/>
            <person name="Grant K."/>
        </authorList>
    </citation>
    <scope>NUCLEOTIDE SEQUENCE [LARGE SCALE GENOMIC DNA]</scope>
    <source>
        <strain evidence="1">440016</strain>
    </source>
</reference>